<dbReference type="Proteomes" id="UP001062846">
    <property type="component" value="Chromosome 13"/>
</dbReference>
<keyword evidence="2" id="KW-1185">Reference proteome</keyword>
<sequence length="449" mass="49924">MEVKIIETTVVLPSPPPPFLVDHHLPLSHLDNDRNLHVTFRYLRAYVATNHHPTTAAADPFHVIITALSAALHHYYPFAGTLRRSEDNRLELHCQAGKGVPVIRASVDCTLESVNYLDDPAETWIENLVPDPDPEKGLANPMVLQVTGFACGGYCLGAMVHHAMCDGLGATQFFNGVAELARGASRLSVEPVWDRARLLGPREPPRVEFPVHEFLRLDEGFSPYSALGEPVVRECFPVKEEWLDRLKGFLRERSGSSFTTFEALGAFIWRARVKASGTPGDEQVKFAYATNIRKLLNPPLPSGYWGNGCVAMYAQTTAKDLVHQPIWSTAELIKKSKRNSTDQYVRSFIDFQELHFAEGITAGKGVSGFTDWRHLGHSTVDFGWGGPVTVLPLSRHLLGSVEPCFFLPYSSAKGGSKDGFKVLVYLRESAVEGFREDMAKFSRQEFDLV</sequence>
<proteinExistence type="predicted"/>
<gene>
    <name evidence="1" type="ORF">RHMOL_Rhmol13G0246400</name>
</gene>
<name>A0ACC0LAR1_RHOML</name>
<evidence type="ECO:0000313" key="1">
    <source>
        <dbReference type="EMBL" id="KAI8525645.1"/>
    </source>
</evidence>
<evidence type="ECO:0000313" key="2">
    <source>
        <dbReference type="Proteomes" id="UP001062846"/>
    </source>
</evidence>
<reference evidence="1" key="1">
    <citation type="submission" date="2022-02" db="EMBL/GenBank/DDBJ databases">
        <title>Plant Genome Project.</title>
        <authorList>
            <person name="Zhang R.-G."/>
        </authorList>
    </citation>
    <scope>NUCLEOTIDE SEQUENCE</scope>
    <source>
        <strain evidence="1">AT1</strain>
    </source>
</reference>
<organism evidence="1 2">
    <name type="scientific">Rhododendron molle</name>
    <name type="common">Chinese azalea</name>
    <name type="synonym">Azalea mollis</name>
    <dbReference type="NCBI Taxonomy" id="49168"/>
    <lineage>
        <taxon>Eukaryota</taxon>
        <taxon>Viridiplantae</taxon>
        <taxon>Streptophyta</taxon>
        <taxon>Embryophyta</taxon>
        <taxon>Tracheophyta</taxon>
        <taxon>Spermatophyta</taxon>
        <taxon>Magnoliopsida</taxon>
        <taxon>eudicotyledons</taxon>
        <taxon>Gunneridae</taxon>
        <taxon>Pentapetalae</taxon>
        <taxon>asterids</taxon>
        <taxon>Ericales</taxon>
        <taxon>Ericaceae</taxon>
        <taxon>Ericoideae</taxon>
        <taxon>Rhodoreae</taxon>
        <taxon>Rhododendron</taxon>
    </lineage>
</organism>
<accession>A0ACC0LAR1</accession>
<protein>
    <submittedName>
        <fullName evidence="1">Uncharacterized protein</fullName>
    </submittedName>
</protein>
<comment type="caution">
    <text evidence="1">The sequence shown here is derived from an EMBL/GenBank/DDBJ whole genome shotgun (WGS) entry which is preliminary data.</text>
</comment>
<dbReference type="EMBL" id="CM046400">
    <property type="protein sequence ID" value="KAI8525645.1"/>
    <property type="molecule type" value="Genomic_DNA"/>
</dbReference>